<proteinExistence type="predicted"/>
<dbReference type="Pfam" id="PF08837">
    <property type="entry name" value="DUF1810"/>
    <property type="match status" value="1"/>
</dbReference>
<dbReference type="Proteomes" id="UP000601435">
    <property type="component" value="Unassembled WGS sequence"/>
</dbReference>
<keyword evidence="2" id="KW-1185">Reference proteome</keyword>
<dbReference type="InterPro" id="IPR036287">
    <property type="entry name" value="Rv1873-like_sf"/>
</dbReference>
<sequence>MLESDDPFNIRRFADQQRKHYSTALQEVRDGQKRSHWMWYVFPTPPYVQNGAECGSPTNKFYAIRSDEEAAAYLSFEEDGICLRKNYMEMVQAVLQQLRLGTSVLDLMGEADEPKFRKSLQFFSRVAKQSKDRELQEVCDDALLLMGNKGFLCGSCSVCVVQ</sequence>
<organism evidence="1 2">
    <name type="scientific">Symbiodinium necroappetens</name>
    <dbReference type="NCBI Taxonomy" id="1628268"/>
    <lineage>
        <taxon>Eukaryota</taxon>
        <taxon>Sar</taxon>
        <taxon>Alveolata</taxon>
        <taxon>Dinophyceae</taxon>
        <taxon>Suessiales</taxon>
        <taxon>Symbiodiniaceae</taxon>
        <taxon>Symbiodinium</taxon>
    </lineage>
</organism>
<dbReference type="EMBL" id="CAJNJA010027142">
    <property type="protein sequence ID" value="CAE7570716.1"/>
    <property type="molecule type" value="Genomic_DNA"/>
</dbReference>
<gene>
    <name evidence="1" type="ORF">SNEC2469_LOCUS16642</name>
</gene>
<dbReference type="SUPFAM" id="SSF140736">
    <property type="entry name" value="Rv1873-like"/>
    <property type="match status" value="1"/>
</dbReference>
<name>A0A812ULD2_9DINO</name>
<evidence type="ECO:0000313" key="1">
    <source>
        <dbReference type="EMBL" id="CAE7570716.1"/>
    </source>
</evidence>
<dbReference type="OrthoDB" id="447037at2759"/>
<reference evidence="1" key="1">
    <citation type="submission" date="2021-02" db="EMBL/GenBank/DDBJ databases">
        <authorList>
            <person name="Dougan E. K."/>
            <person name="Rhodes N."/>
            <person name="Thang M."/>
            <person name="Chan C."/>
        </authorList>
    </citation>
    <scope>NUCLEOTIDE SEQUENCE</scope>
</reference>
<evidence type="ECO:0008006" key="3">
    <source>
        <dbReference type="Google" id="ProtNLM"/>
    </source>
</evidence>
<dbReference type="Gene3D" id="1.25.40.380">
    <property type="entry name" value="Protein of unknown function DUF1810"/>
    <property type="match status" value="1"/>
</dbReference>
<evidence type="ECO:0000313" key="2">
    <source>
        <dbReference type="Proteomes" id="UP000601435"/>
    </source>
</evidence>
<accession>A0A812ULD2</accession>
<comment type="caution">
    <text evidence="1">The sequence shown here is derived from an EMBL/GenBank/DDBJ whole genome shotgun (WGS) entry which is preliminary data.</text>
</comment>
<dbReference type="InterPro" id="IPR014937">
    <property type="entry name" value="DUF1810"/>
</dbReference>
<dbReference type="AlphaFoldDB" id="A0A812ULD2"/>
<protein>
    <recommendedName>
        <fullName evidence="3">DUF1810 domain-containing protein</fullName>
    </recommendedName>
</protein>